<dbReference type="GO" id="GO:0004106">
    <property type="term" value="F:chorismate mutase activity"/>
    <property type="evidence" value="ECO:0007669"/>
    <property type="project" value="UniProtKB-EC"/>
</dbReference>
<dbReference type="InterPro" id="IPR001086">
    <property type="entry name" value="Preph_deHydtase"/>
</dbReference>
<keyword evidence="11" id="KW-0057">Aromatic amino acid biosynthesis</keyword>
<keyword evidence="15" id="KW-0511">Multifunctional enzyme</keyword>
<dbReference type="Pfam" id="PF01842">
    <property type="entry name" value="ACT"/>
    <property type="match status" value="1"/>
</dbReference>
<dbReference type="InterPro" id="IPR045865">
    <property type="entry name" value="ACT-like_dom_sf"/>
</dbReference>
<evidence type="ECO:0000256" key="16">
    <source>
        <dbReference type="ARBA" id="ARBA00031175"/>
    </source>
</evidence>
<evidence type="ECO:0000256" key="17">
    <source>
        <dbReference type="ARBA" id="ARBA00031520"/>
    </source>
</evidence>
<keyword evidence="20" id="KW-0175">Coiled coil</keyword>
<feature type="coiled-coil region" evidence="20">
    <location>
        <begin position="1"/>
        <end position="35"/>
    </location>
</feature>
<dbReference type="InterPro" id="IPR018528">
    <property type="entry name" value="Preph_deHydtase_CS"/>
</dbReference>
<comment type="pathway">
    <text evidence="5">Metabolic intermediate biosynthesis; prephenate biosynthesis; prephenate from chorismate: step 1/1.</text>
</comment>
<dbReference type="InterPro" id="IPR010957">
    <property type="entry name" value="G/b/e-P-prot_chorismate_mutase"/>
</dbReference>
<evidence type="ECO:0000256" key="8">
    <source>
        <dbReference type="ARBA" id="ARBA00014401"/>
    </source>
</evidence>
<name>A0A1B4V520_9GAMM</name>
<dbReference type="FunFam" id="3.30.70.260:FF:000012">
    <property type="entry name" value="Prephenate dehydratase"/>
    <property type="match status" value="1"/>
</dbReference>
<dbReference type="InterPro" id="IPR036979">
    <property type="entry name" value="CM_dom_sf"/>
</dbReference>
<protein>
    <recommendedName>
        <fullName evidence="8">Bifunctional chorismate mutase/prephenate dehydratase</fullName>
        <ecNumber evidence="7">4.2.1.51</ecNumber>
        <ecNumber evidence="6">5.4.99.5</ecNumber>
    </recommendedName>
    <alternativeName>
        <fullName evidence="17">Chorismate mutase-prephenate dehydratase</fullName>
    </alternativeName>
    <alternativeName>
        <fullName evidence="16">p-protein</fullName>
    </alternativeName>
</protein>
<keyword evidence="12" id="KW-0584">Phenylalanine biosynthesis</keyword>
<evidence type="ECO:0000259" key="23">
    <source>
        <dbReference type="PROSITE" id="PS51671"/>
    </source>
</evidence>
<keyword evidence="14" id="KW-0456">Lyase</keyword>
<evidence type="ECO:0000256" key="3">
    <source>
        <dbReference type="ARBA" id="ARBA00004496"/>
    </source>
</evidence>
<dbReference type="PROSITE" id="PS00858">
    <property type="entry name" value="PREPHENATE_DEHYDR_2"/>
    <property type="match status" value="1"/>
</dbReference>
<dbReference type="EC" id="4.2.1.51" evidence="7"/>
<dbReference type="NCBIfam" id="TIGR01807">
    <property type="entry name" value="CM_P2"/>
    <property type="match status" value="1"/>
</dbReference>
<evidence type="ECO:0000259" key="22">
    <source>
        <dbReference type="PROSITE" id="PS51171"/>
    </source>
</evidence>
<comment type="subcellular location">
    <subcellularLocation>
        <location evidence="3">Cytoplasm</location>
    </subcellularLocation>
</comment>
<dbReference type="UniPathway" id="UPA00120">
    <property type="reaction ID" value="UER00203"/>
</dbReference>
<dbReference type="GO" id="GO:0004664">
    <property type="term" value="F:prephenate dehydratase activity"/>
    <property type="evidence" value="ECO:0007669"/>
    <property type="project" value="UniProtKB-EC"/>
</dbReference>
<evidence type="ECO:0000256" key="14">
    <source>
        <dbReference type="ARBA" id="ARBA00023239"/>
    </source>
</evidence>
<feature type="domain" description="Chorismate mutase" evidence="21">
    <location>
        <begin position="2"/>
        <end position="93"/>
    </location>
</feature>
<dbReference type="KEGG" id="sva:SVA_2074"/>
<dbReference type="SUPFAM" id="SSF48600">
    <property type="entry name" value="Chorismate mutase II"/>
    <property type="match status" value="1"/>
</dbReference>
<dbReference type="EMBL" id="AP014936">
    <property type="protein sequence ID" value="BAU48626.1"/>
    <property type="molecule type" value="Genomic_DNA"/>
</dbReference>
<organism evidence="24 25">
    <name type="scientific">Sulfurifustis variabilis</name>
    <dbReference type="NCBI Taxonomy" id="1675686"/>
    <lineage>
        <taxon>Bacteria</taxon>
        <taxon>Pseudomonadati</taxon>
        <taxon>Pseudomonadota</taxon>
        <taxon>Gammaproteobacteria</taxon>
        <taxon>Acidiferrobacterales</taxon>
        <taxon>Acidiferrobacteraceae</taxon>
        <taxon>Sulfurifustis</taxon>
    </lineage>
</organism>
<dbReference type="PIRSF" id="PIRSF001500">
    <property type="entry name" value="Chor_mut_pdt_Ppr"/>
    <property type="match status" value="1"/>
</dbReference>
<keyword evidence="10" id="KW-0028">Amino-acid biosynthesis</keyword>
<evidence type="ECO:0000256" key="15">
    <source>
        <dbReference type="ARBA" id="ARBA00023268"/>
    </source>
</evidence>
<keyword evidence="25" id="KW-1185">Reference proteome</keyword>
<sequence length="360" mass="39464">MTKEERRLRELRGKIDALDEKIQALLSRRARIAQEVAHSKARNGDKYFYRPEREAEVLRRALERNRGPLPDESVARVFREIMSACLALESPLKIAFLGPAGTFTQEAALKHFGQAVETLPLGAIDEVFREVESGNAHFGVVPVENSTEGVVNHTLDMFLASSLKICGEVALRVHHHLLGTGATSAARRVVSHQQSLAQCREWLDAHLPGIDRVSVASNAEAARLAAADSGTLAIAGDSAAGLYGLTILATNIEDRPDNTTRFLVIGDLDTQPTGADKTSLLLSGKNRPGALHRLLAPLARHGINMTRIESRPSRRSIWEYVFFIDIEGHVRDRKVAGVLKRLEGEAAFYKCLGSYPKAVA</sequence>
<dbReference type="OrthoDB" id="9802281at2"/>
<dbReference type="Gene3D" id="3.30.70.260">
    <property type="match status" value="1"/>
</dbReference>
<feature type="domain" description="Prephenate dehydratase" evidence="22">
    <location>
        <begin position="93"/>
        <end position="267"/>
    </location>
</feature>
<dbReference type="SMART" id="SM00830">
    <property type="entry name" value="CM_2"/>
    <property type="match status" value="1"/>
</dbReference>
<accession>A0A1B4V520</accession>
<dbReference type="Pfam" id="PF01817">
    <property type="entry name" value="CM_2"/>
    <property type="match status" value="1"/>
</dbReference>
<keyword evidence="9" id="KW-0963">Cytoplasm</keyword>
<dbReference type="RefSeq" id="WP_096461113.1">
    <property type="nucleotide sequence ID" value="NZ_AP014936.1"/>
</dbReference>
<dbReference type="NCBIfam" id="NF008865">
    <property type="entry name" value="PRK11898.1"/>
    <property type="match status" value="1"/>
</dbReference>
<dbReference type="InterPro" id="IPR036263">
    <property type="entry name" value="Chorismate_II_sf"/>
</dbReference>
<evidence type="ECO:0000256" key="6">
    <source>
        <dbReference type="ARBA" id="ARBA00012404"/>
    </source>
</evidence>
<dbReference type="InterPro" id="IPR002912">
    <property type="entry name" value="ACT_dom"/>
</dbReference>
<dbReference type="CDD" id="cd13630">
    <property type="entry name" value="PBP2_PDT_1"/>
    <property type="match status" value="1"/>
</dbReference>
<evidence type="ECO:0000256" key="18">
    <source>
        <dbReference type="ARBA" id="ARBA00047848"/>
    </source>
</evidence>
<evidence type="ECO:0000256" key="1">
    <source>
        <dbReference type="ARBA" id="ARBA00000824"/>
    </source>
</evidence>
<comment type="pathway">
    <text evidence="4">Amino-acid biosynthesis; L-phenylalanine biosynthesis; phenylpyruvate from prephenate: step 1/1.</text>
</comment>
<feature type="site" description="Essential for prephenate dehydratase activity" evidence="19">
    <location>
        <position position="260"/>
    </location>
</feature>
<dbReference type="FunFam" id="3.40.190.10:FF:000029">
    <property type="entry name" value="Chorismate mutase/Prephenate dehydratase"/>
    <property type="match status" value="1"/>
</dbReference>
<dbReference type="PROSITE" id="PS00857">
    <property type="entry name" value="PREPHENATE_DEHYDR_1"/>
    <property type="match status" value="1"/>
</dbReference>
<evidence type="ECO:0000256" key="4">
    <source>
        <dbReference type="ARBA" id="ARBA00004741"/>
    </source>
</evidence>
<comment type="catalytic activity">
    <reaction evidence="1">
        <text>chorismate = prephenate</text>
        <dbReference type="Rhea" id="RHEA:13897"/>
        <dbReference type="ChEBI" id="CHEBI:29748"/>
        <dbReference type="ChEBI" id="CHEBI:29934"/>
        <dbReference type="EC" id="5.4.99.5"/>
    </reaction>
</comment>
<dbReference type="InterPro" id="IPR008242">
    <property type="entry name" value="Chor_mutase/pphenate_deHydtase"/>
</dbReference>
<evidence type="ECO:0000256" key="20">
    <source>
        <dbReference type="SAM" id="Coils"/>
    </source>
</evidence>
<evidence type="ECO:0000313" key="24">
    <source>
        <dbReference type="EMBL" id="BAU48626.1"/>
    </source>
</evidence>
<gene>
    <name evidence="24" type="ORF">SVA_2074</name>
</gene>
<dbReference type="EC" id="5.4.99.5" evidence="6"/>
<dbReference type="SUPFAM" id="SSF55021">
    <property type="entry name" value="ACT-like"/>
    <property type="match status" value="1"/>
</dbReference>
<dbReference type="GO" id="GO:0005737">
    <property type="term" value="C:cytoplasm"/>
    <property type="evidence" value="ECO:0007669"/>
    <property type="project" value="UniProtKB-SubCell"/>
</dbReference>
<evidence type="ECO:0000313" key="25">
    <source>
        <dbReference type="Proteomes" id="UP000218899"/>
    </source>
</evidence>
<evidence type="ECO:0000256" key="10">
    <source>
        <dbReference type="ARBA" id="ARBA00022605"/>
    </source>
</evidence>
<dbReference type="GO" id="GO:0046417">
    <property type="term" value="P:chorismate metabolic process"/>
    <property type="evidence" value="ECO:0007669"/>
    <property type="project" value="InterPro"/>
</dbReference>
<comment type="function">
    <text evidence="2">Catalyzes the Claisen rearrangement of chorismate to prephenate and the decarboxylation/dehydration of prephenate to phenylpyruvate.</text>
</comment>
<dbReference type="Proteomes" id="UP000218899">
    <property type="component" value="Chromosome"/>
</dbReference>
<proteinExistence type="predicted"/>
<dbReference type="PANTHER" id="PTHR21022:SF19">
    <property type="entry name" value="PREPHENATE DEHYDRATASE-RELATED"/>
    <property type="match status" value="1"/>
</dbReference>
<dbReference type="Pfam" id="PF00800">
    <property type="entry name" value="PDT"/>
    <property type="match status" value="1"/>
</dbReference>
<dbReference type="PROSITE" id="PS51171">
    <property type="entry name" value="PREPHENATE_DEHYDR_3"/>
    <property type="match status" value="1"/>
</dbReference>
<evidence type="ECO:0000256" key="5">
    <source>
        <dbReference type="ARBA" id="ARBA00004817"/>
    </source>
</evidence>
<dbReference type="InterPro" id="IPR002701">
    <property type="entry name" value="CM_II_prokaryot"/>
</dbReference>
<dbReference type="Gene3D" id="3.40.190.10">
    <property type="entry name" value="Periplasmic binding protein-like II"/>
    <property type="match status" value="2"/>
</dbReference>
<evidence type="ECO:0000256" key="7">
    <source>
        <dbReference type="ARBA" id="ARBA00013147"/>
    </source>
</evidence>
<dbReference type="PROSITE" id="PS51168">
    <property type="entry name" value="CHORISMATE_MUT_2"/>
    <property type="match status" value="1"/>
</dbReference>
<feature type="domain" description="ACT" evidence="23">
    <location>
        <begin position="279"/>
        <end position="356"/>
    </location>
</feature>
<dbReference type="GO" id="GO:0009094">
    <property type="term" value="P:L-phenylalanine biosynthetic process"/>
    <property type="evidence" value="ECO:0007669"/>
    <property type="project" value="UniProtKB-UniPathway"/>
</dbReference>
<evidence type="ECO:0000256" key="11">
    <source>
        <dbReference type="ARBA" id="ARBA00023141"/>
    </source>
</evidence>
<dbReference type="CDD" id="cd04905">
    <property type="entry name" value="ACT_CM-PDT"/>
    <property type="match status" value="1"/>
</dbReference>
<dbReference type="PROSITE" id="PS51671">
    <property type="entry name" value="ACT"/>
    <property type="match status" value="1"/>
</dbReference>
<reference evidence="24 25" key="1">
    <citation type="submission" date="2015-08" db="EMBL/GenBank/DDBJ databases">
        <title>Complete genome sequence of Sulfurifustis variabilis.</title>
        <authorList>
            <person name="Miura A."/>
            <person name="Kojima H."/>
            <person name="Fukui M."/>
        </authorList>
    </citation>
    <scope>NUCLEOTIDE SEQUENCE [LARGE SCALE GENOMIC DNA]</scope>
    <source>
        <strain evidence="25">skN76</strain>
    </source>
</reference>
<evidence type="ECO:0000256" key="19">
    <source>
        <dbReference type="PIRSR" id="PIRSR001500-2"/>
    </source>
</evidence>
<dbReference type="SUPFAM" id="SSF53850">
    <property type="entry name" value="Periplasmic binding protein-like II"/>
    <property type="match status" value="1"/>
</dbReference>
<evidence type="ECO:0000259" key="21">
    <source>
        <dbReference type="PROSITE" id="PS51168"/>
    </source>
</evidence>
<dbReference type="AlphaFoldDB" id="A0A1B4V520"/>
<dbReference type="UniPathway" id="UPA00121">
    <property type="reaction ID" value="UER00345"/>
</dbReference>
<keyword evidence="13" id="KW-0413">Isomerase</keyword>
<dbReference type="PANTHER" id="PTHR21022">
    <property type="entry name" value="PREPHENATE DEHYDRATASE P PROTEIN"/>
    <property type="match status" value="1"/>
</dbReference>
<evidence type="ECO:0000256" key="12">
    <source>
        <dbReference type="ARBA" id="ARBA00023222"/>
    </source>
</evidence>
<evidence type="ECO:0000256" key="13">
    <source>
        <dbReference type="ARBA" id="ARBA00023235"/>
    </source>
</evidence>
<evidence type="ECO:0000256" key="2">
    <source>
        <dbReference type="ARBA" id="ARBA00002364"/>
    </source>
</evidence>
<evidence type="ECO:0000256" key="9">
    <source>
        <dbReference type="ARBA" id="ARBA00022490"/>
    </source>
</evidence>
<comment type="catalytic activity">
    <reaction evidence="18">
        <text>prephenate + H(+) = 3-phenylpyruvate + CO2 + H2O</text>
        <dbReference type="Rhea" id="RHEA:21648"/>
        <dbReference type="ChEBI" id="CHEBI:15377"/>
        <dbReference type="ChEBI" id="CHEBI:15378"/>
        <dbReference type="ChEBI" id="CHEBI:16526"/>
        <dbReference type="ChEBI" id="CHEBI:18005"/>
        <dbReference type="ChEBI" id="CHEBI:29934"/>
        <dbReference type="EC" id="4.2.1.51"/>
    </reaction>
</comment>
<dbReference type="Gene3D" id="1.20.59.10">
    <property type="entry name" value="Chorismate mutase"/>
    <property type="match status" value="1"/>
</dbReference>